<sequence>MASIQDIVQVKLDQPRSAQPAVPSKAFQMKLSDNKSLVVYNHISGYILDAVLKAVFNDVH</sequence>
<comment type="caution">
    <text evidence="1">The sequence shown here is derived from an EMBL/GenBank/DDBJ whole genome shotgun (WGS) entry which is preliminary data.</text>
</comment>
<organism evidence="1 2">
    <name type="scientific">Ligilactobacillus salitolerans</name>
    <dbReference type="NCBI Taxonomy" id="1808352"/>
    <lineage>
        <taxon>Bacteria</taxon>
        <taxon>Bacillati</taxon>
        <taxon>Bacillota</taxon>
        <taxon>Bacilli</taxon>
        <taxon>Lactobacillales</taxon>
        <taxon>Lactobacillaceae</taxon>
        <taxon>Ligilactobacillus</taxon>
    </lineage>
</organism>
<accession>A0A401IVU2</accession>
<name>A0A401IVU2_9LACO</name>
<proteinExistence type="predicted"/>
<keyword evidence="2" id="KW-1185">Reference proteome</keyword>
<dbReference type="EMBL" id="BFFP01000046">
    <property type="protein sequence ID" value="GBG95660.1"/>
    <property type="molecule type" value="Genomic_DNA"/>
</dbReference>
<reference evidence="1 2" key="1">
    <citation type="journal article" date="2019" name="Int. J. Syst. Evol. Microbiol.">
        <title>Lactobacillus salitolerans sp. nov., a novel lactic acid bacterium isolated from spent mushroom substrates.</title>
        <authorList>
            <person name="Tohno M."/>
            <person name="Tanizawa Y."/>
            <person name="Kojima Y."/>
            <person name="Sakamoto M."/>
            <person name="Nakamura Y."/>
            <person name="Ohkuma M."/>
            <person name="Kobayashi H."/>
        </authorList>
    </citation>
    <scope>NUCLEOTIDE SEQUENCE [LARGE SCALE GENOMIC DNA]</scope>
    <source>
        <strain evidence="1 2">YK43</strain>
    </source>
</reference>
<gene>
    <name evidence="1" type="ORF">LFYK43_21190</name>
</gene>
<dbReference type="Proteomes" id="UP000286848">
    <property type="component" value="Unassembled WGS sequence"/>
</dbReference>
<evidence type="ECO:0000313" key="1">
    <source>
        <dbReference type="EMBL" id="GBG95660.1"/>
    </source>
</evidence>
<evidence type="ECO:0000313" key="2">
    <source>
        <dbReference type="Proteomes" id="UP000286848"/>
    </source>
</evidence>
<dbReference type="AlphaFoldDB" id="A0A401IVU2"/>
<protein>
    <submittedName>
        <fullName evidence="1">Uncharacterized protein</fullName>
    </submittedName>
</protein>
<dbReference type="RefSeq" id="WP_124978150.1">
    <property type="nucleotide sequence ID" value="NZ_BFFP01000046.1"/>
</dbReference>